<gene>
    <name evidence="1" type="ORF">K432DRAFT_384649</name>
</gene>
<evidence type="ECO:0000313" key="2">
    <source>
        <dbReference type="Proteomes" id="UP000250266"/>
    </source>
</evidence>
<dbReference type="EMBL" id="KV745125">
    <property type="protein sequence ID" value="OCK77473.1"/>
    <property type="molecule type" value="Genomic_DNA"/>
</dbReference>
<accession>A0A8E2E5C0</accession>
<dbReference type="AlphaFoldDB" id="A0A8E2E5C0"/>
<organism evidence="1 2">
    <name type="scientific">Lepidopterella palustris CBS 459.81</name>
    <dbReference type="NCBI Taxonomy" id="1314670"/>
    <lineage>
        <taxon>Eukaryota</taxon>
        <taxon>Fungi</taxon>
        <taxon>Dikarya</taxon>
        <taxon>Ascomycota</taxon>
        <taxon>Pezizomycotina</taxon>
        <taxon>Dothideomycetes</taxon>
        <taxon>Pleosporomycetidae</taxon>
        <taxon>Mytilinidiales</taxon>
        <taxon>Argynnaceae</taxon>
        <taxon>Lepidopterella</taxon>
    </lineage>
</organism>
<feature type="non-terminal residue" evidence="1">
    <location>
        <position position="139"/>
    </location>
</feature>
<protein>
    <submittedName>
        <fullName evidence="1">Uncharacterized protein</fullName>
    </submittedName>
</protein>
<name>A0A8E2E5C0_9PEZI</name>
<sequence>MIELASRTQVQLRTVSSHPSLHVPIHTNGKLADMMLTPAIGDTQIWKRWRAPDAESAAFAHGIRKRGIKDRLTILAGQHDCGRQLKLEWAVENMKRHHSLLHWMTCVRTCTFYYPVSFLGLCFLQSCMNLAGQLSHYLV</sequence>
<keyword evidence="2" id="KW-1185">Reference proteome</keyword>
<proteinExistence type="predicted"/>
<evidence type="ECO:0000313" key="1">
    <source>
        <dbReference type="EMBL" id="OCK77473.1"/>
    </source>
</evidence>
<dbReference type="Proteomes" id="UP000250266">
    <property type="component" value="Unassembled WGS sequence"/>
</dbReference>
<reference evidence="1 2" key="1">
    <citation type="journal article" date="2016" name="Nat. Commun.">
        <title>Ectomycorrhizal ecology is imprinted in the genome of the dominant symbiotic fungus Cenococcum geophilum.</title>
        <authorList>
            <consortium name="DOE Joint Genome Institute"/>
            <person name="Peter M."/>
            <person name="Kohler A."/>
            <person name="Ohm R.A."/>
            <person name="Kuo A."/>
            <person name="Krutzmann J."/>
            <person name="Morin E."/>
            <person name="Arend M."/>
            <person name="Barry K.W."/>
            <person name="Binder M."/>
            <person name="Choi C."/>
            <person name="Clum A."/>
            <person name="Copeland A."/>
            <person name="Grisel N."/>
            <person name="Haridas S."/>
            <person name="Kipfer T."/>
            <person name="LaButti K."/>
            <person name="Lindquist E."/>
            <person name="Lipzen A."/>
            <person name="Maire R."/>
            <person name="Meier B."/>
            <person name="Mihaltcheva S."/>
            <person name="Molinier V."/>
            <person name="Murat C."/>
            <person name="Poggeler S."/>
            <person name="Quandt C.A."/>
            <person name="Sperisen C."/>
            <person name="Tritt A."/>
            <person name="Tisserant E."/>
            <person name="Crous P.W."/>
            <person name="Henrissat B."/>
            <person name="Nehls U."/>
            <person name="Egli S."/>
            <person name="Spatafora J.W."/>
            <person name="Grigoriev I.V."/>
            <person name="Martin F.M."/>
        </authorList>
    </citation>
    <scope>NUCLEOTIDE SEQUENCE [LARGE SCALE GENOMIC DNA]</scope>
    <source>
        <strain evidence="1 2">CBS 459.81</strain>
    </source>
</reference>